<dbReference type="STRING" id="1447872.A0A1J9P6C2"/>
<organism evidence="1 2">
    <name type="scientific">Emergomyces pasteurianus Ep9510</name>
    <dbReference type="NCBI Taxonomy" id="1447872"/>
    <lineage>
        <taxon>Eukaryota</taxon>
        <taxon>Fungi</taxon>
        <taxon>Dikarya</taxon>
        <taxon>Ascomycota</taxon>
        <taxon>Pezizomycotina</taxon>
        <taxon>Eurotiomycetes</taxon>
        <taxon>Eurotiomycetidae</taxon>
        <taxon>Onygenales</taxon>
        <taxon>Ajellomycetaceae</taxon>
        <taxon>Emergomyces</taxon>
    </lineage>
</organism>
<sequence>MAIVKLLFTDERISHSLAQCPDFRFILMPAHAKPGKVGCQIIPHLLAKGKGIAKIFEQTGANSIRLIPQASPQGYQNYQNSQRAKRVLISALSEQTDLVKKYKQKKLREFMDMECLHMSRKGEPAKSW</sequence>
<dbReference type="AlphaFoldDB" id="A0A1J9P6C2"/>
<dbReference type="VEuPathDB" id="FungiDB:AJ78_07799"/>
<name>A0A1J9P6C2_9EURO</name>
<proteinExistence type="predicted"/>
<keyword evidence="2" id="KW-1185">Reference proteome</keyword>
<comment type="caution">
    <text evidence="1">The sequence shown here is derived from an EMBL/GenBank/DDBJ whole genome shotgun (WGS) entry which is preliminary data.</text>
</comment>
<gene>
    <name evidence="1" type="ORF">AJ78_07799</name>
</gene>
<accession>A0A1J9P6C2</accession>
<dbReference type="Proteomes" id="UP000182235">
    <property type="component" value="Unassembled WGS sequence"/>
</dbReference>
<dbReference type="EMBL" id="LGRN01000546">
    <property type="protein sequence ID" value="OJD11434.1"/>
    <property type="molecule type" value="Genomic_DNA"/>
</dbReference>
<dbReference type="OrthoDB" id="10254221at2759"/>
<reference evidence="1 2" key="1">
    <citation type="submission" date="2015-07" db="EMBL/GenBank/DDBJ databases">
        <title>Emmonsia species relationships and genome sequence.</title>
        <authorList>
            <consortium name="The Broad Institute Genomics Platform"/>
            <person name="Cuomo C.A."/>
            <person name="Munoz J.F."/>
            <person name="Imamovic A."/>
            <person name="Priest M.E."/>
            <person name="Young S."/>
            <person name="Clay O.K."/>
            <person name="McEwen J.G."/>
        </authorList>
    </citation>
    <scope>NUCLEOTIDE SEQUENCE [LARGE SCALE GENOMIC DNA]</scope>
    <source>
        <strain evidence="1 2">UAMH 9510</strain>
    </source>
</reference>
<protein>
    <submittedName>
        <fullName evidence="1">Uncharacterized protein</fullName>
    </submittedName>
</protein>
<evidence type="ECO:0000313" key="2">
    <source>
        <dbReference type="Proteomes" id="UP000182235"/>
    </source>
</evidence>
<evidence type="ECO:0000313" key="1">
    <source>
        <dbReference type="EMBL" id="OJD11434.1"/>
    </source>
</evidence>